<keyword evidence="2 10" id="KW-0489">Methyltransferase</keyword>
<dbReference type="InterPro" id="IPR017985">
    <property type="entry name" value="MeTrfase_CN4_CS"/>
</dbReference>
<dbReference type="InterPro" id="IPR029063">
    <property type="entry name" value="SAM-dependent_MTases_sf"/>
</dbReference>
<dbReference type="Pfam" id="PF01555">
    <property type="entry name" value="N6_N4_Mtase"/>
    <property type="match status" value="1"/>
</dbReference>
<evidence type="ECO:0000256" key="2">
    <source>
        <dbReference type="ARBA" id="ARBA00022603"/>
    </source>
</evidence>
<dbReference type="Gene3D" id="3.40.50.150">
    <property type="entry name" value="Vaccinia Virus protein VP39"/>
    <property type="match status" value="2"/>
</dbReference>
<dbReference type="Proteomes" id="UP000196803">
    <property type="component" value="Unassembled WGS sequence"/>
</dbReference>
<dbReference type="RefSeq" id="WP_015908085.1">
    <property type="nucleotide sequence ID" value="NZ_FUZJ01000001.1"/>
</dbReference>
<name>A0ABY1S835_CALBS</name>
<keyword evidence="6" id="KW-0238">DNA-binding</keyword>
<protein>
    <recommendedName>
        <fullName evidence="8">Methyltransferase</fullName>
        <ecNumber evidence="8">2.1.1.-</ecNumber>
    </recommendedName>
</protein>
<organism evidence="10 11">
    <name type="scientific">Caldicellulosiruptor bescii</name>
    <name type="common">Anaerocellum thermophilum</name>
    <dbReference type="NCBI Taxonomy" id="31899"/>
    <lineage>
        <taxon>Bacteria</taxon>
        <taxon>Bacillati</taxon>
        <taxon>Bacillota</taxon>
        <taxon>Bacillota incertae sedis</taxon>
        <taxon>Caldicellulosiruptorales</taxon>
        <taxon>Caldicellulosiruptoraceae</taxon>
        <taxon>Caldicellulosiruptor</taxon>
    </lineage>
</organism>
<keyword evidence="4" id="KW-0949">S-adenosyl-L-methionine</keyword>
<dbReference type="GO" id="GO:0008168">
    <property type="term" value="F:methyltransferase activity"/>
    <property type="evidence" value="ECO:0007669"/>
    <property type="project" value="UniProtKB-KW"/>
</dbReference>
<dbReference type="InterPro" id="IPR001091">
    <property type="entry name" value="RM_Methyltransferase"/>
</dbReference>
<evidence type="ECO:0000256" key="3">
    <source>
        <dbReference type="ARBA" id="ARBA00022679"/>
    </source>
</evidence>
<keyword evidence="5" id="KW-0680">Restriction system</keyword>
<evidence type="ECO:0000256" key="1">
    <source>
        <dbReference type="ARBA" id="ARBA00010203"/>
    </source>
</evidence>
<comment type="catalytic activity">
    <reaction evidence="7">
        <text>a 2'-deoxycytidine in DNA + S-adenosyl-L-methionine = an N(4)-methyl-2'-deoxycytidine in DNA + S-adenosyl-L-homocysteine + H(+)</text>
        <dbReference type="Rhea" id="RHEA:16857"/>
        <dbReference type="Rhea" id="RHEA-COMP:11369"/>
        <dbReference type="Rhea" id="RHEA-COMP:13674"/>
        <dbReference type="ChEBI" id="CHEBI:15378"/>
        <dbReference type="ChEBI" id="CHEBI:57856"/>
        <dbReference type="ChEBI" id="CHEBI:59789"/>
        <dbReference type="ChEBI" id="CHEBI:85452"/>
        <dbReference type="ChEBI" id="CHEBI:137933"/>
        <dbReference type="EC" id="2.1.1.113"/>
    </reaction>
</comment>
<dbReference type="SUPFAM" id="SSF53335">
    <property type="entry name" value="S-adenosyl-L-methionine-dependent methyltransferases"/>
    <property type="match status" value="3"/>
</dbReference>
<evidence type="ECO:0000259" key="9">
    <source>
        <dbReference type="Pfam" id="PF01555"/>
    </source>
</evidence>
<evidence type="ECO:0000256" key="8">
    <source>
        <dbReference type="RuleBase" id="RU362026"/>
    </source>
</evidence>
<evidence type="ECO:0000256" key="5">
    <source>
        <dbReference type="ARBA" id="ARBA00022747"/>
    </source>
</evidence>
<feature type="domain" description="DNA methylase N-4/N-6" evidence="9">
    <location>
        <begin position="23"/>
        <end position="85"/>
    </location>
</feature>
<dbReference type="InterPro" id="IPR002941">
    <property type="entry name" value="DNA_methylase_N4/N6"/>
</dbReference>
<evidence type="ECO:0000313" key="11">
    <source>
        <dbReference type="Proteomes" id="UP000196803"/>
    </source>
</evidence>
<comment type="caution">
    <text evidence="10">The sequence shown here is derived from an EMBL/GenBank/DDBJ whole genome shotgun (WGS) entry which is preliminary data.</text>
</comment>
<dbReference type="CDD" id="cd02440">
    <property type="entry name" value="AdoMet_MTases"/>
    <property type="match status" value="1"/>
</dbReference>
<dbReference type="GeneID" id="31773007"/>
<dbReference type="PANTHER" id="PTHR13370">
    <property type="entry name" value="RNA METHYLASE-RELATED"/>
    <property type="match status" value="1"/>
</dbReference>
<evidence type="ECO:0000256" key="7">
    <source>
        <dbReference type="ARBA" id="ARBA00049120"/>
    </source>
</evidence>
<accession>A0ABY1S835</accession>
<reference evidence="10 11" key="1">
    <citation type="submission" date="2017-05" db="EMBL/GenBank/DDBJ databases">
        <authorList>
            <person name="Varghese N."/>
            <person name="Submissions S."/>
        </authorList>
    </citation>
    <scope>NUCLEOTIDE SEQUENCE [LARGE SCALE GENOMIC DNA]</scope>
    <source>
        <strain evidence="10 11">MACB1020</strain>
    </source>
</reference>
<dbReference type="PANTHER" id="PTHR13370:SF3">
    <property type="entry name" value="TRNA (GUANINE(10)-N2)-METHYLTRANSFERASE HOMOLOG"/>
    <property type="match status" value="1"/>
</dbReference>
<dbReference type="PRINTS" id="PR00508">
    <property type="entry name" value="S21N4MTFRASE"/>
</dbReference>
<dbReference type="GO" id="GO:0032259">
    <property type="term" value="P:methylation"/>
    <property type="evidence" value="ECO:0007669"/>
    <property type="project" value="UniProtKB-KW"/>
</dbReference>
<dbReference type="EC" id="2.1.1.-" evidence="8"/>
<dbReference type="EMBL" id="FXXC01000001">
    <property type="protein sequence ID" value="SMR93187.1"/>
    <property type="molecule type" value="Genomic_DNA"/>
</dbReference>
<evidence type="ECO:0000256" key="6">
    <source>
        <dbReference type="ARBA" id="ARBA00023125"/>
    </source>
</evidence>
<keyword evidence="11" id="KW-1185">Reference proteome</keyword>
<comment type="similarity">
    <text evidence="1">Belongs to the N(4)/N(6)-methyltransferase family. N(4) subfamily.</text>
</comment>
<proteinExistence type="inferred from homology"/>
<dbReference type="PROSITE" id="PS00093">
    <property type="entry name" value="N4_MTASE"/>
    <property type="match status" value="1"/>
</dbReference>
<keyword evidence="3" id="KW-0808">Transferase</keyword>
<evidence type="ECO:0000256" key="4">
    <source>
        <dbReference type="ARBA" id="ARBA00022691"/>
    </source>
</evidence>
<sequence>MENLKFDLFLSNVDIDFKDYKIKESVHGIHSYPAMMPAPLAEFLIQSFTKKNDIVLDPFCGSGTVLYEALKNGRNAIGVDINPLAILISNVKINIGKIELSKLEKFFIEIFKAYQQLEGKEFELPKFKNIDFWFKKEVQINLQRLKTAIEVVDQDIYKLFFKLVFAKTVRNVSNTRNSEFKLYRLEEEKLKQHNPDVWKTFERDFKVTEEKLLYREITNNSNYVKIFHKNILDLDEVENETVDLILTSPPYGDARTTVAYGQFSRLSLQWLNLWEYDVDKESLGGKKKIGEFDPILFQLPVLNSVFNKILQLDSKRAEEVLRFFHDYFYSIKKLTKLVRKKGYAVYVVANRKVRGIEIPTDEITKEMFEFFGFVWVDTLERNIINKRMPLKNSPSNIQGQKDNTMLKEKVVILRKI</sequence>
<evidence type="ECO:0000313" key="10">
    <source>
        <dbReference type="EMBL" id="SMR93187.1"/>
    </source>
</evidence>
<gene>
    <name evidence="10" type="ORF">SAMN05216240_1425</name>
</gene>